<name>A0A8J6M8B7_9FIRM</name>
<feature type="compositionally biased region" description="Low complexity" evidence="1">
    <location>
        <begin position="64"/>
        <end position="75"/>
    </location>
</feature>
<comment type="caution">
    <text evidence="3">The sequence shown here is derived from an EMBL/GenBank/DDBJ whole genome shotgun (WGS) entry which is preliminary data.</text>
</comment>
<protein>
    <recommendedName>
        <fullName evidence="5">SLH domain-containing protein</fullName>
    </recommendedName>
</protein>
<dbReference type="AlphaFoldDB" id="A0A8J6M8B7"/>
<dbReference type="RefSeq" id="WP_186919494.1">
    <property type="nucleotide sequence ID" value="NZ_JACOPQ010000009.1"/>
</dbReference>
<evidence type="ECO:0000256" key="1">
    <source>
        <dbReference type="SAM" id="MobiDB-lite"/>
    </source>
</evidence>
<feature type="region of interest" description="Disordered" evidence="1">
    <location>
        <begin position="28"/>
        <end position="92"/>
    </location>
</feature>
<keyword evidence="2" id="KW-0732">Signal</keyword>
<dbReference type="PROSITE" id="PS51257">
    <property type="entry name" value="PROKAR_LIPOPROTEIN"/>
    <property type="match status" value="1"/>
</dbReference>
<feature type="signal peptide" evidence="2">
    <location>
        <begin position="1"/>
        <end position="26"/>
    </location>
</feature>
<accession>A0A8J6M8B7</accession>
<gene>
    <name evidence="3" type="ORF">H8S62_11795</name>
</gene>
<dbReference type="EMBL" id="JACOPQ010000009">
    <property type="protein sequence ID" value="MBC5737687.1"/>
    <property type="molecule type" value="Genomic_DNA"/>
</dbReference>
<keyword evidence="4" id="KW-1185">Reference proteome</keyword>
<sequence>MKKRTAFLLILLLLTLSGCRVQPGGADNTAVPSVSSLPTPVSTGPTAAQTASPGPVETNSAVSPSPTGTAGGEAPPAEPSPTPSPSDAGSDTERYEAALAWCEANRGGFSNYDLYALDRSYWFADYAPGVTAVAYEGGNAWFYEDPSGAVTPAEAADILFQYAGACFPSQEPEDWAAQKERIARRAAAQTEGGGEAAERYLAEELSADPGYFVGLGEDMWLCGVAPQDDLSVGWYVLMKQGNVYRLQHDRAFTAYAQSPEARIRIQLDRALEAWNWFAGMTLPSVFEDEIHPEDSQWTYYRVEYPGISTMLELRTYLKTLFSDEIVDNLLAEDSLYREFDGVLYVTPLDAGYPAFYGTEQVQRLSDTKLNYHMEGSLVYGDPSTAPVPVVLDFPYELVGDKWVFTEFSWPG</sequence>
<reference evidence="3" key="1">
    <citation type="submission" date="2020-08" db="EMBL/GenBank/DDBJ databases">
        <title>Genome public.</title>
        <authorList>
            <person name="Liu C."/>
            <person name="Sun Q."/>
        </authorList>
    </citation>
    <scope>NUCLEOTIDE SEQUENCE</scope>
    <source>
        <strain evidence="3">NSJ-52</strain>
    </source>
</reference>
<evidence type="ECO:0008006" key="5">
    <source>
        <dbReference type="Google" id="ProtNLM"/>
    </source>
</evidence>
<organism evidence="3 4">
    <name type="scientific">Lawsonibacter faecis</name>
    <dbReference type="NCBI Taxonomy" id="2763052"/>
    <lineage>
        <taxon>Bacteria</taxon>
        <taxon>Bacillati</taxon>
        <taxon>Bacillota</taxon>
        <taxon>Clostridia</taxon>
        <taxon>Eubacteriales</taxon>
        <taxon>Oscillospiraceae</taxon>
        <taxon>Lawsonibacter</taxon>
    </lineage>
</organism>
<proteinExistence type="predicted"/>
<feature type="compositionally biased region" description="Low complexity" evidence="1">
    <location>
        <begin position="29"/>
        <end position="46"/>
    </location>
</feature>
<evidence type="ECO:0000313" key="3">
    <source>
        <dbReference type="EMBL" id="MBC5737687.1"/>
    </source>
</evidence>
<dbReference type="Proteomes" id="UP000607645">
    <property type="component" value="Unassembled WGS sequence"/>
</dbReference>
<feature type="compositionally biased region" description="Polar residues" evidence="1">
    <location>
        <begin position="47"/>
        <end position="63"/>
    </location>
</feature>
<evidence type="ECO:0000313" key="4">
    <source>
        <dbReference type="Proteomes" id="UP000607645"/>
    </source>
</evidence>
<evidence type="ECO:0000256" key="2">
    <source>
        <dbReference type="SAM" id="SignalP"/>
    </source>
</evidence>
<feature type="chain" id="PRO_5035247007" description="SLH domain-containing protein" evidence="2">
    <location>
        <begin position="27"/>
        <end position="411"/>
    </location>
</feature>